<evidence type="ECO:0000256" key="3">
    <source>
        <dbReference type="ARBA" id="ARBA00023163"/>
    </source>
</evidence>
<dbReference type="PROSITE" id="PS51077">
    <property type="entry name" value="HTH_ICLR"/>
    <property type="match status" value="1"/>
</dbReference>
<keyword evidence="7" id="KW-1185">Reference proteome</keyword>
<dbReference type="SMART" id="SM00346">
    <property type="entry name" value="HTH_ICLR"/>
    <property type="match status" value="1"/>
</dbReference>
<dbReference type="Pfam" id="PF01614">
    <property type="entry name" value="IclR_C"/>
    <property type="match status" value="1"/>
</dbReference>
<dbReference type="GO" id="GO:0003677">
    <property type="term" value="F:DNA binding"/>
    <property type="evidence" value="ECO:0007669"/>
    <property type="project" value="UniProtKB-KW"/>
</dbReference>
<dbReference type="InterPro" id="IPR036388">
    <property type="entry name" value="WH-like_DNA-bd_sf"/>
</dbReference>
<dbReference type="PROSITE" id="PS51078">
    <property type="entry name" value="ICLR_ED"/>
    <property type="match status" value="1"/>
</dbReference>
<dbReference type="InterPro" id="IPR029016">
    <property type="entry name" value="GAF-like_dom_sf"/>
</dbReference>
<dbReference type="SUPFAM" id="SSF46785">
    <property type="entry name" value="Winged helix' DNA-binding domain"/>
    <property type="match status" value="1"/>
</dbReference>
<dbReference type="GO" id="GO:0045892">
    <property type="term" value="P:negative regulation of DNA-templated transcription"/>
    <property type="evidence" value="ECO:0007669"/>
    <property type="project" value="TreeGrafter"/>
</dbReference>
<dbReference type="PANTHER" id="PTHR30136">
    <property type="entry name" value="HELIX-TURN-HELIX TRANSCRIPTIONAL REGULATOR, ICLR FAMILY"/>
    <property type="match status" value="1"/>
</dbReference>
<organism evidence="6 7">
    <name type="scientific">Enemella evansiae</name>
    <dbReference type="NCBI Taxonomy" id="2016499"/>
    <lineage>
        <taxon>Bacteria</taxon>
        <taxon>Bacillati</taxon>
        <taxon>Actinomycetota</taxon>
        <taxon>Actinomycetes</taxon>
        <taxon>Propionibacteriales</taxon>
        <taxon>Propionibacteriaceae</taxon>
        <taxon>Enemella</taxon>
    </lineage>
</organism>
<dbReference type="InterPro" id="IPR005471">
    <property type="entry name" value="Tscrpt_reg_IclR_N"/>
</dbReference>
<evidence type="ECO:0000256" key="2">
    <source>
        <dbReference type="ARBA" id="ARBA00023125"/>
    </source>
</evidence>
<gene>
    <name evidence="6" type="ORF">CGZ94_00230</name>
</gene>
<dbReference type="Pfam" id="PF09339">
    <property type="entry name" value="HTH_IclR"/>
    <property type="match status" value="1"/>
</dbReference>
<evidence type="ECO:0000313" key="6">
    <source>
        <dbReference type="EMBL" id="OYO17905.1"/>
    </source>
</evidence>
<reference evidence="6 7" key="1">
    <citation type="submission" date="2017-07" db="EMBL/GenBank/DDBJ databases">
        <title>Draft whole genome sequences of clinical Proprionibacteriaceae strains.</title>
        <authorList>
            <person name="Bernier A.-M."/>
            <person name="Bernard K."/>
            <person name="Domingo M.-C."/>
        </authorList>
    </citation>
    <scope>NUCLEOTIDE SEQUENCE [LARGE SCALE GENOMIC DNA]</scope>
    <source>
        <strain evidence="6 7">NML 030167</strain>
    </source>
</reference>
<dbReference type="PANTHER" id="PTHR30136:SF2">
    <property type="entry name" value="TRANSCRIPTIONAL REGULATOR ICLR"/>
    <property type="match status" value="1"/>
</dbReference>
<evidence type="ECO:0000256" key="1">
    <source>
        <dbReference type="ARBA" id="ARBA00023015"/>
    </source>
</evidence>
<feature type="domain" description="IclR-ED" evidence="5">
    <location>
        <begin position="68"/>
        <end position="250"/>
    </location>
</feature>
<proteinExistence type="predicted"/>
<dbReference type="Gene3D" id="3.30.450.40">
    <property type="match status" value="1"/>
</dbReference>
<dbReference type="Gene3D" id="1.10.10.10">
    <property type="entry name" value="Winged helix-like DNA-binding domain superfamily/Winged helix DNA-binding domain"/>
    <property type="match status" value="1"/>
</dbReference>
<keyword evidence="2" id="KW-0238">DNA-binding</keyword>
<dbReference type="OrthoDB" id="8479143at2"/>
<dbReference type="InterPro" id="IPR050707">
    <property type="entry name" value="HTH_MetabolicPath_Reg"/>
</dbReference>
<evidence type="ECO:0000259" key="4">
    <source>
        <dbReference type="PROSITE" id="PS51077"/>
    </source>
</evidence>
<dbReference type="InterPro" id="IPR036390">
    <property type="entry name" value="WH_DNA-bd_sf"/>
</dbReference>
<dbReference type="GO" id="GO:0003700">
    <property type="term" value="F:DNA-binding transcription factor activity"/>
    <property type="evidence" value="ECO:0007669"/>
    <property type="project" value="TreeGrafter"/>
</dbReference>
<protein>
    <submittedName>
        <fullName evidence="6">IclR family transcriptional regulator</fullName>
    </submittedName>
</protein>
<dbReference type="EMBL" id="NMVO01000001">
    <property type="protein sequence ID" value="OYO17905.1"/>
    <property type="molecule type" value="Genomic_DNA"/>
</dbReference>
<keyword evidence="1" id="KW-0805">Transcription regulation</keyword>
<accession>A0A255GQ09</accession>
<dbReference type="AlphaFoldDB" id="A0A255GQ09"/>
<evidence type="ECO:0000259" key="5">
    <source>
        <dbReference type="PROSITE" id="PS51078"/>
    </source>
</evidence>
<feature type="domain" description="HTH iclR-type" evidence="4">
    <location>
        <begin position="7"/>
        <end position="67"/>
    </location>
</feature>
<keyword evidence="3" id="KW-0804">Transcription</keyword>
<dbReference type="SUPFAM" id="SSF55781">
    <property type="entry name" value="GAF domain-like"/>
    <property type="match status" value="1"/>
</dbReference>
<name>A0A255GQ09_9ACTN</name>
<sequence>MSRTRLTPAVLRSLDILELFLDHHDGLTGAEVARLTGHPRASVHELLATLVARGYLSRAGQTYRLGVCTLQLGNAYRESIRLPELARRVATELVAECGETINVGVLSGRDVVYLVKVDSPHPVRMVSSPGGRVAAAGTSVGKMLLASVEPAELDVLLAAGWPALTERTITDPQLLRAQLTAAHRDGIAHESGESTPEVSCAAAPVRDDSGRVVAAISVAVPDSRWEQRPTAYWDQVVREGAAALSELLGHPGRGRPAQAVPPATGGCGG</sequence>
<evidence type="ECO:0000313" key="7">
    <source>
        <dbReference type="Proteomes" id="UP000215896"/>
    </source>
</evidence>
<dbReference type="Proteomes" id="UP000215896">
    <property type="component" value="Unassembled WGS sequence"/>
</dbReference>
<comment type="caution">
    <text evidence="6">The sequence shown here is derived from an EMBL/GenBank/DDBJ whole genome shotgun (WGS) entry which is preliminary data.</text>
</comment>
<dbReference type="InterPro" id="IPR014757">
    <property type="entry name" value="Tscrpt_reg_IclR_C"/>
</dbReference>